<dbReference type="OMA" id="LSMIVWN"/>
<dbReference type="InterPro" id="IPR002076">
    <property type="entry name" value="ELO_fam"/>
</dbReference>
<dbReference type="GO" id="GO:0019367">
    <property type="term" value="P:fatty acid elongation, saturated fatty acid"/>
    <property type="evidence" value="ECO:0007669"/>
    <property type="project" value="TreeGrafter"/>
</dbReference>
<dbReference type="OrthoDB" id="10259681at2759"/>
<keyword evidence="7 10" id="KW-0443">Lipid metabolism</keyword>
<comment type="subcellular location">
    <subcellularLocation>
        <location evidence="1">Membrane</location>
        <topology evidence="1">Multi-pass membrane protein</topology>
    </subcellularLocation>
</comment>
<dbReference type="GO" id="GO:0034626">
    <property type="term" value="P:fatty acid elongation, polyunsaturated fatty acid"/>
    <property type="evidence" value="ECO:0007669"/>
    <property type="project" value="TreeGrafter"/>
</dbReference>
<feature type="transmembrane region" description="Helical" evidence="10">
    <location>
        <begin position="176"/>
        <end position="196"/>
    </location>
</feature>
<keyword evidence="4 10" id="KW-0812">Transmembrane</keyword>
<evidence type="ECO:0000256" key="6">
    <source>
        <dbReference type="ARBA" id="ARBA00022989"/>
    </source>
</evidence>
<evidence type="ECO:0000256" key="1">
    <source>
        <dbReference type="ARBA" id="ARBA00004141"/>
    </source>
</evidence>
<keyword evidence="9 10" id="KW-0275">Fatty acid biosynthesis</keyword>
<feature type="transmembrane region" description="Helical" evidence="10">
    <location>
        <begin position="153"/>
        <end position="170"/>
    </location>
</feature>
<comment type="catalytic activity">
    <reaction evidence="10">
        <text>a very-long-chain acyl-CoA + malonyl-CoA + H(+) = a very-long-chain 3-oxoacyl-CoA + CO2 + CoA</text>
        <dbReference type="Rhea" id="RHEA:32727"/>
        <dbReference type="ChEBI" id="CHEBI:15378"/>
        <dbReference type="ChEBI" id="CHEBI:16526"/>
        <dbReference type="ChEBI" id="CHEBI:57287"/>
        <dbReference type="ChEBI" id="CHEBI:57384"/>
        <dbReference type="ChEBI" id="CHEBI:90725"/>
        <dbReference type="ChEBI" id="CHEBI:90736"/>
        <dbReference type="EC" id="2.3.1.199"/>
    </reaction>
</comment>
<dbReference type="AlphaFoldDB" id="A0A1D2MZX5"/>
<evidence type="ECO:0000256" key="10">
    <source>
        <dbReference type="RuleBase" id="RU361115"/>
    </source>
</evidence>
<proteinExistence type="inferred from homology"/>
<feature type="transmembrane region" description="Helical" evidence="10">
    <location>
        <begin position="46"/>
        <end position="64"/>
    </location>
</feature>
<feature type="transmembrane region" description="Helical" evidence="10">
    <location>
        <begin position="76"/>
        <end position="93"/>
    </location>
</feature>
<dbReference type="GO" id="GO:0005789">
    <property type="term" value="C:endoplasmic reticulum membrane"/>
    <property type="evidence" value="ECO:0007669"/>
    <property type="project" value="TreeGrafter"/>
</dbReference>
<evidence type="ECO:0000256" key="8">
    <source>
        <dbReference type="ARBA" id="ARBA00023136"/>
    </source>
</evidence>
<keyword evidence="2 10" id="KW-0444">Lipid biosynthesis</keyword>
<organism evidence="11 12">
    <name type="scientific">Orchesella cincta</name>
    <name type="common">Springtail</name>
    <name type="synonym">Podura cincta</name>
    <dbReference type="NCBI Taxonomy" id="48709"/>
    <lineage>
        <taxon>Eukaryota</taxon>
        <taxon>Metazoa</taxon>
        <taxon>Ecdysozoa</taxon>
        <taxon>Arthropoda</taxon>
        <taxon>Hexapoda</taxon>
        <taxon>Collembola</taxon>
        <taxon>Entomobryomorpha</taxon>
        <taxon>Entomobryoidea</taxon>
        <taxon>Orchesellidae</taxon>
        <taxon>Orchesellinae</taxon>
        <taxon>Orchesella</taxon>
    </lineage>
</organism>
<reference evidence="11 12" key="1">
    <citation type="journal article" date="2016" name="Genome Biol. Evol.">
        <title>Gene Family Evolution Reflects Adaptation to Soil Environmental Stressors in the Genome of the Collembolan Orchesella cincta.</title>
        <authorList>
            <person name="Faddeeva-Vakhrusheva A."/>
            <person name="Derks M.F."/>
            <person name="Anvar S.Y."/>
            <person name="Agamennone V."/>
            <person name="Suring W."/>
            <person name="Smit S."/>
            <person name="van Straalen N.M."/>
            <person name="Roelofs D."/>
        </authorList>
    </citation>
    <scope>NUCLEOTIDE SEQUENCE [LARGE SCALE GENOMIC DNA]</scope>
    <source>
        <tissue evidence="11">Mixed pool</tissue>
    </source>
</reference>
<dbReference type="PANTHER" id="PTHR11157:SF17">
    <property type="entry name" value="ELONGATION OF VERY LONG CHAIN FATTY ACIDS PROTEIN 6"/>
    <property type="match status" value="1"/>
</dbReference>
<comment type="caution">
    <text evidence="11">The sequence shown here is derived from an EMBL/GenBank/DDBJ whole genome shotgun (WGS) entry which is preliminary data.</text>
</comment>
<feature type="transmembrane region" description="Helical" evidence="10">
    <location>
        <begin position="208"/>
        <end position="226"/>
    </location>
</feature>
<name>A0A1D2MZX5_ORCCI</name>
<accession>A0A1D2MZX5</accession>
<dbReference type="PROSITE" id="PS01188">
    <property type="entry name" value="ELO"/>
    <property type="match status" value="1"/>
</dbReference>
<dbReference type="GO" id="GO:0009922">
    <property type="term" value="F:fatty acid elongase activity"/>
    <property type="evidence" value="ECO:0007669"/>
    <property type="project" value="UniProtKB-EC"/>
</dbReference>
<dbReference type="STRING" id="48709.A0A1D2MZX5"/>
<evidence type="ECO:0000256" key="3">
    <source>
        <dbReference type="ARBA" id="ARBA00022679"/>
    </source>
</evidence>
<keyword evidence="3 10" id="KW-0808">Transferase</keyword>
<dbReference type="GO" id="GO:0034625">
    <property type="term" value="P:fatty acid elongation, monounsaturated fatty acid"/>
    <property type="evidence" value="ECO:0007669"/>
    <property type="project" value="TreeGrafter"/>
</dbReference>
<evidence type="ECO:0000256" key="5">
    <source>
        <dbReference type="ARBA" id="ARBA00022832"/>
    </source>
</evidence>
<evidence type="ECO:0000256" key="9">
    <source>
        <dbReference type="ARBA" id="ARBA00023160"/>
    </source>
</evidence>
<gene>
    <name evidence="11" type="ORF">Ocin01_08104</name>
</gene>
<protein>
    <recommendedName>
        <fullName evidence="10">Elongation of very long chain fatty acids protein</fullName>
        <ecNumber evidence="10">2.3.1.199</ecNumber>
    </recommendedName>
    <alternativeName>
        <fullName evidence="10">Very-long-chain 3-oxoacyl-CoA synthase</fullName>
    </alternativeName>
</protein>
<sequence length="283" mass="33821">MINITGNSDTFVDVYPIRNPEYLHVYEWENIELTTLRKWVGRNWKLSVYASAIYVVLIYCGQSWMKNRPAYDLRKWLTSWNIILAIFSFIGFLRTCPELFHVLTQPYGFYTSVCTRRGHNAATACWGFLMTMSKSLELGDTAFIVLRKQPLRFLHWYHHVTVFIYTWVTYEDYEPSLRWFMTMNMFVHAVMYTYYALKAMKIRVPRNWAMLVTVLQLSQMVVGVYINVYSLWIKRNGMDCVRRHEVIQLALTMYASYFVLFANFFYNSYLKHSTSLLLRKKKD</sequence>
<dbReference type="EMBL" id="LJIJ01000341">
    <property type="protein sequence ID" value="ODM98572.1"/>
    <property type="molecule type" value="Genomic_DNA"/>
</dbReference>
<evidence type="ECO:0000256" key="7">
    <source>
        <dbReference type="ARBA" id="ARBA00023098"/>
    </source>
</evidence>
<evidence type="ECO:0000313" key="11">
    <source>
        <dbReference type="EMBL" id="ODM98572.1"/>
    </source>
</evidence>
<keyword evidence="8 10" id="KW-0472">Membrane</keyword>
<keyword evidence="12" id="KW-1185">Reference proteome</keyword>
<dbReference type="EC" id="2.3.1.199" evidence="10"/>
<dbReference type="PANTHER" id="PTHR11157">
    <property type="entry name" value="FATTY ACID ACYL TRANSFERASE-RELATED"/>
    <property type="match status" value="1"/>
</dbReference>
<evidence type="ECO:0000256" key="2">
    <source>
        <dbReference type="ARBA" id="ARBA00022516"/>
    </source>
</evidence>
<feature type="transmembrane region" description="Helical" evidence="10">
    <location>
        <begin position="246"/>
        <end position="266"/>
    </location>
</feature>
<dbReference type="Proteomes" id="UP000094527">
    <property type="component" value="Unassembled WGS sequence"/>
</dbReference>
<evidence type="ECO:0000256" key="4">
    <source>
        <dbReference type="ARBA" id="ARBA00022692"/>
    </source>
</evidence>
<dbReference type="GO" id="GO:0030148">
    <property type="term" value="P:sphingolipid biosynthetic process"/>
    <property type="evidence" value="ECO:0007669"/>
    <property type="project" value="TreeGrafter"/>
</dbReference>
<keyword evidence="5 10" id="KW-0276">Fatty acid metabolism</keyword>
<dbReference type="Pfam" id="PF01151">
    <property type="entry name" value="ELO"/>
    <property type="match status" value="1"/>
</dbReference>
<comment type="similarity">
    <text evidence="10">Belongs to the ELO family.</text>
</comment>
<keyword evidence="6 10" id="KW-1133">Transmembrane helix</keyword>
<dbReference type="GO" id="GO:0042761">
    <property type="term" value="P:very long-chain fatty acid biosynthetic process"/>
    <property type="evidence" value="ECO:0007669"/>
    <property type="project" value="TreeGrafter"/>
</dbReference>
<evidence type="ECO:0000313" key="12">
    <source>
        <dbReference type="Proteomes" id="UP000094527"/>
    </source>
</evidence>
<dbReference type="InterPro" id="IPR030457">
    <property type="entry name" value="ELO_CS"/>
</dbReference>